<dbReference type="Proteomes" id="UP000319138">
    <property type="component" value="Unassembled WGS sequence"/>
</dbReference>
<evidence type="ECO:0000313" key="2">
    <source>
        <dbReference type="Proteomes" id="UP000319138"/>
    </source>
</evidence>
<protein>
    <submittedName>
        <fullName evidence="1">Uncharacterized protein</fullName>
    </submittedName>
</protein>
<proteinExistence type="predicted"/>
<comment type="caution">
    <text evidence="1">The sequence shown here is derived from an EMBL/GenBank/DDBJ whole genome shotgun (WGS) entry which is preliminary data.</text>
</comment>
<reference evidence="1 2" key="1">
    <citation type="submission" date="2019-07" db="EMBL/GenBank/DDBJ databases">
        <title>Gilliamella genomes.</title>
        <authorList>
            <person name="Zheng H."/>
        </authorList>
    </citation>
    <scope>NUCLEOTIDE SEQUENCE [LARGE SCALE GENOMIC DNA]</scope>
    <source>
        <strain evidence="1 2">W8131</strain>
    </source>
</reference>
<dbReference type="AlphaFoldDB" id="A0A556RGH1"/>
<gene>
    <name evidence="1" type="ORF">FPQ14_11580</name>
</gene>
<name>A0A556RGH1_9GAMM</name>
<organism evidence="1 2">
    <name type="scientific">Gilliamella apicola</name>
    <dbReference type="NCBI Taxonomy" id="1196095"/>
    <lineage>
        <taxon>Bacteria</taxon>
        <taxon>Pseudomonadati</taxon>
        <taxon>Pseudomonadota</taxon>
        <taxon>Gammaproteobacteria</taxon>
        <taxon>Orbales</taxon>
        <taxon>Orbaceae</taxon>
        <taxon>Gilliamella</taxon>
    </lineage>
</organism>
<dbReference type="EMBL" id="VMHL01000006">
    <property type="protein sequence ID" value="TSJ87976.1"/>
    <property type="molecule type" value="Genomic_DNA"/>
</dbReference>
<accession>A0A556RGH1</accession>
<evidence type="ECO:0000313" key="1">
    <source>
        <dbReference type="EMBL" id="TSJ87976.1"/>
    </source>
</evidence>
<sequence>MIVTHSNKFLTPKSKVVGGIRSEKLDIPDTLISSNCVTDSKKFWANPHSAAYYKEAIEMAKQANLDGKADNSFPDFVDGYTKQLFFKTKDGDYIIHSPLTSCALVDEFTVKAREFHGVLIKKYLEYKEARVKSKYVKPKQLKFRGSGYYDHQIQPNGISLGNRGELATKHRGNFFVKSFIFAGNFRGTSKVTLDESKQYLYFYGSVDTANFNSGFISAGLPALTAIGGMIESVELKLGYEQPIPFAFGLKNRHLSRGGKLGSAKGSGKTATPLLVMEEKTGSLDFVIVLDVTNVNSEHVTNELMKVRRLAGGPIFNYKITNEKLADENGYLFIRNLKSKMQWAVKSGDVINYLITNRLHPLACGYALLETPSFKDGVRVDAVNNKKYKHSFSETLFIPVRLSKRLNKYSFFKRHVYDNCTVYY</sequence>